<evidence type="ECO:0000313" key="2">
    <source>
        <dbReference type="EMBL" id="KYD11414.1"/>
    </source>
</evidence>
<protein>
    <submittedName>
        <fullName evidence="2">Uncharacterized protein</fullName>
    </submittedName>
</protein>
<evidence type="ECO:0000313" key="3">
    <source>
        <dbReference type="Proteomes" id="UP000075666"/>
    </source>
</evidence>
<dbReference type="STRING" id="46224.B4102_2142"/>
<dbReference type="RefSeq" id="WP_066226177.1">
    <property type="nucleotide sequence ID" value="NZ_LQYN01000006.1"/>
</dbReference>
<organism evidence="2 3">
    <name type="scientific">Heyndrickxia sporothermodurans</name>
    <dbReference type="NCBI Taxonomy" id="46224"/>
    <lineage>
        <taxon>Bacteria</taxon>
        <taxon>Bacillati</taxon>
        <taxon>Bacillota</taxon>
        <taxon>Bacilli</taxon>
        <taxon>Bacillales</taxon>
        <taxon>Bacillaceae</taxon>
        <taxon>Heyndrickxia</taxon>
    </lineage>
</organism>
<sequence length="117" mass="13521">MENNKDSKSRKPGLIRQSRVIPTIPDQSDGAPQIDNQQKDTIKQEAIKRPKKNLNQQSNIKVSKETKKQIEILLNFSHHKFAYELIDSMINVYVDNALEDDQKRAFRTLVKLSRSTS</sequence>
<dbReference type="OrthoDB" id="9876396at2"/>
<dbReference type="Proteomes" id="UP000075666">
    <property type="component" value="Unassembled WGS sequence"/>
</dbReference>
<reference evidence="2 3" key="1">
    <citation type="submission" date="2016-01" db="EMBL/GenBank/DDBJ databases">
        <title>Genome Sequences of Twelve Sporeforming Bacillus Species Isolated from Foods.</title>
        <authorList>
            <person name="Berendsen E.M."/>
            <person name="Wells-Bennik M.H."/>
            <person name="Krawcyk A.O."/>
            <person name="De Jong A."/>
            <person name="Holsappel S."/>
            <person name="Eijlander R.T."/>
            <person name="Kuipers O.P."/>
        </authorList>
    </citation>
    <scope>NUCLEOTIDE SEQUENCE [LARGE SCALE GENOMIC DNA]</scope>
    <source>
        <strain evidence="2 3">B4102</strain>
    </source>
</reference>
<accession>A0A150LGP6</accession>
<keyword evidence="3" id="KW-1185">Reference proteome</keyword>
<dbReference type="EMBL" id="LQYN01000006">
    <property type="protein sequence ID" value="KYD11414.1"/>
    <property type="molecule type" value="Genomic_DNA"/>
</dbReference>
<comment type="caution">
    <text evidence="2">The sequence shown here is derived from an EMBL/GenBank/DDBJ whole genome shotgun (WGS) entry which is preliminary data.</text>
</comment>
<feature type="region of interest" description="Disordered" evidence="1">
    <location>
        <begin position="1"/>
        <end position="39"/>
    </location>
</feature>
<proteinExistence type="predicted"/>
<gene>
    <name evidence="2" type="ORF">B4102_2142</name>
</gene>
<dbReference type="AlphaFoldDB" id="A0A150LGP6"/>
<name>A0A150LGP6_9BACI</name>
<dbReference type="PATRIC" id="fig|46224.3.peg.3952"/>
<evidence type="ECO:0000256" key="1">
    <source>
        <dbReference type="SAM" id="MobiDB-lite"/>
    </source>
</evidence>